<name>A0A1Y2SJN2_9GAMM</name>
<dbReference type="SUPFAM" id="SSF69593">
    <property type="entry name" value="Glycerol-3-phosphate (1)-acyltransferase"/>
    <property type="match status" value="1"/>
</dbReference>
<dbReference type="AlphaFoldDB" id="A0A1Y2SJN2"/>
<dbReference type="STRING" id="40578.Xbed_03070"/>
<dbReference type="RefSeq" id="WP_086113756.1">
    <property type="nucleotide sequence ID" value="NZ_CAWNHF010000133.1"/>
</dbReference>
<keyword evidence="6" id="KW-1185">Reference proteome</keyword>
<gene>
    <name evidence="5" type="ORF">Xbed_03070</name>
</gene>
<evidence type="ECO:0000256" key="1">
    <source>
        <dbReference type="ARBA" id="ARBA00005189"/>
    </source>
</evidence>
<dbReference type="PANTHER" id="PTHR10434:SF11">
    <property type="entry name" value="1-ACYL-SN-GLYCEROL-3-PHOSPHATE ACYLTRANSFERASE"/>
    <property type="match status" value="1"/>
</dbReference>
<organism evidence="5 6">
    <name type="scientific">Xenorhabdus beddingii</name>
    <dbReference type="NCBI Taxonomy" id="40578"/>
    <lineage>
        <taxon>Bacteria</taxon>
        <taxon>Pseudomonadati</taxon>
        <taxon>Pseudomonadota</taxon>
        <taxon>Gammaproteobacteria</taxon>
        <taxon>Enterobacterales</taxon>
        <taxon>Morganellaceae</taxon>
        <taxon>Xenorhabdus</taxon>
    </lineage>
</organism>
<dbReference type="GO" id="GO:0006654">
    <property type="term" value="P:phosphatidic acid biosynthetic process"/>
    <property type="evidence" value="ECO:0007669"/>
    <property type="project" value="TreeGrafter"/>
</dbReference>
<dbReference type="InterPro" id="IPR002123">
    <property type="entry name" value="Plipid/glycerol_acylTrfase"/>
</dbReference>
<dbReference type="OrthoDB" id="9808424at2"/>
<keyword evidence="3 5" id="KW-0012">Acyltransferase</keyword>
<proteinExistence type="predicted"/>
<evidence type="ECO:0000256" key="2">
    <source>
        <dbReference type="ARBA" id="ARBA00022679"/>
    </source>
</evidence>
<dbReference type="EMBL" id="MUBK01000029">
    <property type="protein sequence ID" value="OTA18625.1"/>
    <property type="molecule type" value="Genomic_DNA"/>
</dbReference>
<evidence type="ECO:0000259" key="4">
    <source>
        <dbReference type="SMART" id="SM00563"/>
    </source>
</evidence>
<protein>
    <submittedName>
        <fullName evidence="5">2-acyl-glycerophospho-ethanolamine acyltransferase</fullName>
    </submittedName>
</protein>
<evidence type="ECO:0000256" key="3">
    <source>
        <dbReference type="ARBA" id="ARBA00023315"/>
    </source>
</evidence>
<comment type="caution">
    <text evidence="5">The sequence shown here is derived from an EMBL/GenBank/DDBJ whole genome shotgun (WGS) entry which is preliminary data.</text>
</comment>
<keyword evidence="2 5" id="KW-0808">Transferase</keyword>
<accession>A0A1Y2SJN2</accession>
<evidence type="ECO:0000313" key="6">
    <source>
        <dbReference type="Proteomes" id="UP000194204"/>
    </source>
</evidence>
<evidence type="ECO:0000313" key="5">
    <source>
        <dbReference type="EMBL" id="OTA18625.1"/>
    </source>
</evidence>
<dbReference type="PANTHER" id="PTHR10434">
    <property type="entry name" value="1-ACYL-SN-GLYCEROL-3-PHOSPHATE ACYLTRANSFERASE"/>
    <property type="match status" value="1"/>
</dbReference>
<sequence length="213" mass="23858">MANSHKISLLAKGMGVALSSLCRLLTGVQARWIGCEPSTASRIYYANHSSHLDGLVIWFGLPPALRHKVHPVAARDYWDKTKLRRYLVHQVFRAVLIERKGENTSKETVLAPLKRVLAQQESLIIFPEGTRGEGDQINPFKSGLYHLVHQYPDAEVVPVYLENLNRVLPKGKKLLVPIICSVTFGQPLDKLGESESKAEFLKRAQSALEELVL</sequence>
<dbReference type="SMART" id="SM00563">
    <property type="entry name" value="PlsC"/>
    <property type="match status" value="1"/>
</dbReference>
<comment type="pathway">
    <text evidence="1">Lipid metabolism.</text>
</comment>
<reference evidence="5 6" key="1">
    <citation type="submission" date="2017-01" db="EMBL/GenBank/DDBJ databases">
        <title>Deconstructing symbiosis and pathogenesis requirements using a combined genomic-metabolomic approach.</title>
        <authorList>
            <person name="Tobias N.J."/>
            <person name="Wolff H."/>
            <person name="Djahanschiri B."/>
            <person name="Ebersberger I."/>
            <person name="Bode H.B."/>
        </authorList>
    </citation>
    <scope>NUCLEOTIDE SEQUENCE [LARGE SCALE GENOMIC DNA]</scope>
    <source>
        <strain evidence="5 6">DSM 4764</strain>
    </source>
</reference>
<feature type="domain" description="Phospholipid/glycerol acyltransferase" evidence="4">
    <location>
        <begin position="42"/>
        <end position="164"/>
    </location>
</feature>
<dbReference type="GO" id="GO:0003841">
    <property type="term" value="F:1-acylglycerol-3-phosphate O-acyltransferase activity"/>
    <property type="evidence" value="ECO:0007669"/>
    <property type="project" value="TreeGrafter"/>
</dbReference>
<dbReference type="CDD" id="cd07989">
    <property type="entry name" value="LPLAT_AGPAT-like"/>
    <property type="match status" value="1"/>
</dbReference>
<dbReference type="Proteomes" id="UP000194204">
    <property type="component" value="Unassembled WGS sequence"/>
</dbReference>
<dbReference type="Pfam" id="PF01553">
    <property type="entry name" value="Acyltransferase"/>
    <property type="match status" value="1"/>
</dbReference>